<gene>
    <name evidence="8" type="ORF">CFX0092_A2984</name>
</gene>
<proteinExistence type="inferred from homology"/>
<dbReference type="Gene3D" id="3.20.20.300">
    <property type="entry name" value="Glycoside hydrolase, family 3, N-terminal domain"/>
    <property type="match status" value="1"/>
</dbReference>
<keyword evidence="4 8" id="KW-0378">Hydrolase</keyword>
<feature type="domain" description="Glycoside hydrolase family 3 N-terminal" evidence="6">
    <location>
        <begin position="26"/>
        <end position="327"/>
    </location>
</feature>
<comment type="catalytic activity">
    <reaction evidence="1">
        <text>Hydrolysis of terminal non-reducing N-acetyl-D-hexosamine residues in N-acetyl-beta-D-hexosaminides.</text>
        <dbReference type="EC" id="3.2.1.52"/>
    </reaction>
</comment>
<dbReference type="OrthoDB" id="9805821at2"/>
<dbReference type="GO" id="GO:0009254">
    <property type="term" value="P:peptidoglycan turnover"/>
    <property type="evidence" value="ECO:0007669"/>
    <property type="project" value="TreeGrafter"/>
</dbReference>
<dbReference type="PRINTS" id="PR00133">
    <property type="entry name" value="GLHYDRLASE3"/>
</dbReference>
<feature type="domain" description="Glycoside hydrolase family 3 C-terminal" evidence="7">
    <location>
        <begin position="361"/>
        <end position="523"/>
    </location>
</feature>
<protein>
    <recommendedName>
        <fullName evidence="3">beta-N-acetylhexosaminidase</fullName>
        <ecNumber evidence="3">3.2.1.52</ecNumber>
    </recommendedName>
</protein>
<dbReference type="PANTHER" id="PTHR30480">
    <property type="entry name" value="BETA-HEXOSAMINIDASE-RELATED"/>
    <property type="match status" value="1"/>
</dbReference>
<evidence type="ECO:0000256" key="4">
    <source>
        <dbReference type="ARBA" id="ARBA00022801"/>
    </source>
</evidence>
<dbReference type="SUPFAM" id="SSF51445">
    <property type="entry name" value="(Trans)glycosidases"/>
    <property type="match status" value="1"/>
</dbReference>
<organism evidence="8 9">
    <name type="scientific">Candidatus Promineifilum breve</name>
    <dbReference type="NCBI Taxonomy" id="1806508"/>
    <lineage>
        <taxon>Bacteria</taxon>
        <taxon>Bacillati</taxon>
        <taxon>Chloroflexota</taxon>
        <taxon>Ardenticatenia</taxon>
        <taxon>Candidatus Promineifilales</taxon>
        <taxon>Candidatus Promineifilaceae</taxon>
        <taxon>Candidatus Promineifilum</taxon>
    </lineage>
</organism>
<dbReference type="InterPro" id="IPR002772">
    <property type="entry name" value="Glyco_hydro_3_C"/>
</dbReference>
<dbReference type="EC" id="3.2.1.52" evidence="3"/>
<dbReference type="Pfam" id="PF01915">
    <property type="entry name" value="Glyco_hydro_3_C"/>
    <property type="match status" value="1"/>
</dbReference>
<evidence type="ECO:0000256" key="5">
    <source>
        <dbReference type="ARBA" id="ARBA00023295"/>
    </source>
</evidence>
<evidence type="ECO:0000256" key="1">
    <source>
        <dbReference type="ARBA" id="ARBA00001231"/>
    </source>
</evidence>
<dbReference type="Proteomes" id="UP000215027">
    <property type="component" value="Chromosome I"/>
</dbReference>
<dbReference type="EMBL" id="LN890655">
    <property type="protein sequence ID" value="CUS04862.2"/>
    <property type="molecule type" value="Genomic_DNA"/>
</dbReference>
<evidence type="ECO:0000259" key="7">
    <source>
        <dbReference type="Pfam" id="PF01915"/>
    </source>
</evidence>
<name>A0A160T4Z2_9CHLR</name>
<dbReference type="PANTHER" id="PTHR30480:SF13">
    <property type="entry name" value="BETA-HEXOSAMINIDASE"/>
    <property type="match status" value="1"/>
</dbReference>
<dbReference type="KEGG" id="pbf:CFX0092_A2984"/>
<keyword evidence="9" id="KW-1185">Reference proteome</keyword>
<dbReference type="InterPro" id="IPR036962">
    <property type="entry name" value="Glyco_hydro_3_N_sf"/>
</dbReference>
<evidence type="ECO:0000256" key="3">
    <source>
        <dbReference type="ARBA" id="ARBA00012663"/>
    </source>
</evidence>
<evidence type="ECO:0000313" key="8">
    <source>
        <dbReference type="EMBL" id="CUS04862.2"/>
    </source>
</evidence>
<accession>A0A160T4Z2</accession>
<evidence type="ECO:0000256" key="2">
    <source>
        <dbReference type="ARBA" id="ARBA00005336"/>
    </source>
</evidence>
<dbReference type="GO" id="GO:0005975">
    <property type="term" value="P:carbohydrate metabolic process"/>
    <property type="evidence" value="ECO:0007669"/>
    <property type="project" value="InterPro"/>
</dbReference>
<dbReference type="InterPro" id="IPR036881">
    <property type="entry name" value="Glyco_hydro_3_C_sf"/>
</dbReference>
<dbReference type="SUPFAM" id="SSF52279">
    <property type="entry name" value="Beta-D-glucan exohydrolase, C-terminal domain"/>
    <property type="match status" value="1"/>
</dbReference>
<keyword evidence="5" id="KW-0326">Glycosidase</keyword>
<dbReference type="InterPro" id="IPR050226">
    <property type="entry name" value="NagZ_Beta-hexosaminidase"/>
</dbReference>
<sequence>MINPTDPIGYQLMLAFAGHTPPPRILDWIANRRVGGFSLFRPHNYDSPAQVRELTAALQRAARAAGQAPLLIATDQEGGQLAAMGAGTTQFAGNMALGATGDPHLARRVGRAIGLELAAMGINVNYAPVLDLNTNPRNPSLGIRAFGDSPALAGALGAALVAGLQSAGVAATLKHFPGKGEAAVDSHYQMPVIAHSRERLDAVEFPPFRAGIAAGAKLLMTGHFALPALTGSSAYPATVARRVMTDFARGEMGFDGVIITDALDMGAITQGAGQIIDVIAAVRAGVDLLLIMLDEDTQERLYGGLRLAQSRELFDPADLNASLDRILALKTWAAAQPQPDLAVVGCAEHRALEEEVARRSITLVRDEGELLPLRPAAEARIAAVMPQPTDLTPADTSSTITPHLAAALRHYHPRVDEFVVGHAPTAEQIAGLHERLAGYDLLVVGTINASMQPEQAALVNELLALNRPTVTVALRTPYDLAVYPAAGTHLCTYSIQPASLDALAAALFGEFAPSGKLPVTVSNND</sequence>
<dbReference type="InterPro" id="IPR001764">
    <property type="entry name" value="Glyco_hydro_3_N"/>
</dbReference>
<evidence type="ECO:0000313" key="9">
    <source>
        <dbReference type="Proteomes" id="UP000215027"/>
    </source>
</evidence>
<reference evidence="8" key="1">
    <citation type="submission" date="2016-01" db="EMBL/GenBank/DDBJ databases">
        <authorList>
            <person name="Mcilroy J.S."/>
            <person name="Karst M S."/>
            <person name="Albertsen M."/>
        </authorList>
    </citation>
    <scope>NUCLEOTIDE SEQUENCE</scope>
    <source>
        <strain evidence="8">Cfx-K</strain>
    </source>
</reference>
<dbReference type="RefSeq" id="WP_095044142.1">
    <property type="nucleotide sequence ID" value="NZ_LN890655.1"/>
</dbReference>
<dbReference type="AlphaFoldDB" id="A0A160T4Z2"/>
<dbReference type="GO" id="GO:0004563">
    <property type="term" value="F:beta-N-acetylhexosaminidase activity"/>
    <property type="evidence" value="ECO:0007669"/>
    <property type="project" value="UniProtKB-EC"/>
</dbReference>
<dbReference type="Pfam" id="PF00933">
    <property type="entry name" value="Glyco_hydro_3"/>
    <property type="match status" value="1"/>
</dbReference>
<dbReference type="Gene3D" id="3.40.50.1700">
    <property type="entry name" value="Glycoside hydrolase family 3 C-terminal domain"/>
    <property type="match status" value="1"/>
</dbReference>
<dbReference type="InterPro" id="IPR017853">
    <property type="entry name" value="GH"/>
</dbReference>
<evidence type="ECO:0000259" key="6">
    <source>
        <dbReference type="Pfam" id="PF00933"/>
    </source>
</evidence>
<comment type="similarity">
    <text evidence="2">Belongs to the glycosyl hydrolase 3 family.</text>
</comment>